<dbReference type="GO" id="GO:0033353">
    <property type="term" value="P:S-adenosylmethionine cycle"/>
    <property type="evidence" value="ECO:0007669"/>
    <property type="project" value="TreeGrafter"/>
</dbReference>
<dbReference type="GeneTree" id="ENSGT00950000182981"/>
<name>A0A8D3BPK4_SCOMX</name>
<feature type="region of interest" description="Disordered" evidence="5">
    <location>
        <begin position="188"/>
        <end position="255"/>
    </location>
</feature>
<dbReference type="FunFam" id="3.40.50.1480:FF:000002">
    <property type="entry name" value="Adenosylhomocysteinase"/>
    <property type="match status" value="1"/>
</dbReference>
<dbReference type="AlphaFoldDB" id="A0A8D3BPK4"/>
<feature type="compositionally biased region" description="Low complexity" evidence="5">
    <location>
        <begin position="123"/>
        <end position="144"/>
    </location>
</feature>
<dbReference type="FunFam" id="3.40.50.1480:FF:000007">
    <property type="entry name" value="Adenosylhomocysteinase"/>
    <property type="match status" value="1"/>
</dbReference>
<keyword evidence="6" id="KW-0732">Signal</keyword>
<dbReference type="InterPro" id="IPR020082">
    <property type="entry name" value="S-Ado-L-homoCys_hydrolase_CS"/>
</dbReference>
<evidence type="ECO:0000259" key="7">
    <source>
        <dbReference type="SMART" id="SM00997"/>
    </source>
</evidence>
<accession>A0A8D3BPK4</accession>
<organism evidence="8 9">
    <name type="scientific">Scophthalmus maximus</name>
    <name type="common">Turbot</name>
    <name type="synonym">Psetta maxima</name>
    <dbReference type="NCBI Taxonomy" id="52904"/>
    <lineage>
        <taxon>Eukaryota</taxon>
        <taxon>Metazoa</taxon>
        <taxon>Chordata</taxon>
        <taxon>Craniata</taxon>
        <taxon>Vertebrata</taxon>
        <taxon>Euteleostomi</taxon>
        <taxon>Actinopterygii</taxon>
        <taxon>Neopterygii</taxon>
        <taxon>Teleostei</taxon>
        <taxon>Neoteleostei</taxon>
        <taxon>Acanthomorphata</taxon>
        <taxon>Carangaria</taxon>
        <taxon>Pleuronectiformes</taxon>
        <taxon>Pleuronectoidei</taxon>
        <taxon>Scophthalmidae</taxon>
        <taxon>Scophthalmus</taxon>
    </lineage>
</organism>
<dbReference type="NCBIfam" id="NF004005">
    <property type="entry name" value="PRK05476.2-3"/>
    <property type="match status" value="1"/>
</dbReference>
<dbReference type="SUPFAM" id="SSF51735">
    <property type="entry name" value="NAD(P)-binding Rossmann-fold domains"/>
    <property type="match status" value="1"/>
</dbReference>
<dbReference type="InterPro" id="IPR000043">
    <property type="entry name" value="Adenosylhomocysteinase-like"/>
</dbReference>
<protein>
    <recommendedName>
        <fullName evidence="7">S-adenosyl-L-homocysteine hydrolase NAD binding domain-containing protein</fullName>
    </recommendedName>
</protein>
<dbReference type="Gene3D" id="3.40.50.1480">
    <property type="entry name" value="Adenosylhomocysteinase-like"/>
    <property type="match status" value="1"/>
</dbReference>
<evidence type="ECO:0000313" key="8">
    <source>
        <dbReference type="Ensembl" id="ENSSMAP00000036962.1"/>
    </source>
</evidence>
<comment type="cofactor">
    <cofactor evidence="1">
        <name>NAD(+)</name>
        <dbReference type="ChEBI" id="CHEBI:57540"/>
    </cofactor>
</comment>
<feature type="region of interest" description="Disordered" evidence="5">
    <location>
        <begin position="94"/>
        <end position="176"/>
    </location>
</feature>
<evidence type="ECO:0000256" key="3">
    <source>
        <dbReference type="ARBA" id="ARBA00022563"/>
    </source>
</evidence>
<dbReference type="InterPro" id="IPR042172">
    <property type="entry name" value="Adenosylhomocyst_ase-like_sf"/>
</dbReference>
<feature type="compositionally biased region" description="Basic residues" evidence="5">
    <location>
        <begin position="204"/>
        <end position="213"/>
    </location>
</feature>
<dbReference type="PROSITE" id="PS00739">
    <property type="entry name" value="ADOHCYASE_2"/>
    <property type="match status" value="1"/>
</dbReference>
<feature type="signal peptide" evidence="6">
    <location>
        <begin position="1"/>
        <end position="19"/>
    </location>
</feature>
<keyword evidence="3" id="KW-0554">One-carbon metabolism</keyword>
<feature type="chain" id="PRO_5034600942" description="S-adenosyl-L-homocysteine hydrolase NAD binding domain-containing protein" evidence="6">
    <location>
        <begin position="20"/>
        <end position="720"/>
    </location>
</feature>
<feature type="compositionally biased region" description="Low complexity" evidence="5">
    <location>
        <begin position="214"/>
        <end position="233"/>
    </location>
</feature>
<dbReference type="PANTHER" id="PTHR23420:SF2">
    <property type="entry name" value="ADENOSYLHOMOCYSTEINASE 3"/>
    <property type="match status" value="1"/>
</dbReference>
<dbReference type="Pfam" id="PF05221">
    <property type="entry name" value="AdoHcyase"/>
    <property type="match status" value="1"/>
</dbReference>
<dbReference type="SMART" id="SM00996">
    <property type="entry name" value="AdoHcyase"/>
    <property type="match status" value="1"/>
</dbReference>
<sequence>MPMPVVVLLPPVLINAVVTSVVDSSCEATVAHGGQELTHLGELRGPQCNSAAVAPLTSAPLAAICALEEGLCQTAAMSVQVVAAKMAEVDLKDVPTGKHLPTDSPVTPTSEGKSLGRGDPHEAGFSAAAAAASPAAEPSAKAGEGSLGLLTPNPAKMPQASAMKRPDPQQNGGEAFVNRDGTVAEAPRMKKIQFADQKQEFNKRPSKIGRRSLSRSISQSSTDSYSSAASYTDSSDDETSPRDKQQKNSKGNGDFCIKNIKQADFGRREIEIAEQEMPALMALRKRAQGEKPLAGAKVVGCTHITAQTAVLMETLAALGAQCRWAACNIYSTQNEVAAALAEGGFSVFAWKGESEDDFWWCIDRCVNVEGWQPNMILDDGGDLTHWIYKKYPNMFKKIKGIVEESVTGVHRLYQLSKAGKLCVPAMNVNDSVTKQKFDNLYCCRESILDGLKRTTDVMFGGKQVVVCGYGEVGKGCCAALKAMGSIVYVTEIDPICALQACMDGFRLVKLNEVIRQVDIVITCTGNKNVVVREYLDRMKNGCIVCNMGHSNTEIDVASLRTPELTWERVRSQVDHVIWPDGKRIVLLAEGRLLNLSCSTVPTFVLSITATTQVHPFLSCSHFCTRLVLCSVFLPLPRINRLFLSENHKHVKLCVCFFHPGSGSDRVVQRPRGTLQAGCLPAAQEDGRVCGQPASAYVRCTSHGAERRAGQVSGPEQERTL</sequence>
<dbReference type="GO" id="GO:0006730">
    <property type="term" value="P:one-carbon metabolic process"/>
    <property type="evidence" value="ECO:0007669"/>
    <property type="project" value="UniProtKB-KW"/>
</dbReference>
<keyword evidence="4" id="KW-0520">NAD</keyword>
<proteinExistence type="inferred from homology"/>
<dbReference type="InterPro" id="IPR015878">
    <property type="entry name" value="Ado_hCys_hydrolase_NAD-bd"/>
</dbReference>
<dbReference type="FunFam" id="3.40.50.720:FF:000035">
    <property type="entry name" value="Adenosylhomocysteinase"/>
    <property type="match status" value="1"/>
</dbReference>
<evidence type="ECO:0000256" key="4">
    <source>
        <dbReference type="ARBA" id="ARBA00023027"/>
    </source>
</evidence>
<dbReference type="GO" id="GO:0005829">
    <property type="term" value="C:cytosol"/>
    <property type="evidence" value="ECO:0007669"/>
    <property type="project" value="TreeGrafter"/>
</dbReference>
<dbReference type="Ensembl" id="ENSSMAT00000069145.1">
    <property type="protein sequence ID" value="ENSSMAP00000036962.1"/>
    <property type="gene ID" value="ENSSMAG00000019703.2"/>
</dbReference>
<dbReference type="Pfam" id="PF00670">
    <property type="entry name" value="AdoHcyase_NAD"/>
    <property type="match status" value="1"/>
</dbReference>
<evidence type="ECO:0000313" key="9">
    <source>
        <dbReference type="Proteomes" id="UP000694558"/>
    </source>
</evidence>
<reference evidence="8" key="2">
    <citation type="submission" date="2025-08" db="UniProtKB">
        <authorList>
            <consortium name="Ensembl"/>
        </authorList>
    </citation>
    <scope>IDENTIFICATION</scope>
</reference>
<evidence type="ECO:0000256" key="1">
    <source>
        <dbReference type="ARBA" id="ARBA00001911"/>
    </source>
</evidence>
<reference evidence="8" key="1">
    <citation type="submission" date="2023-05" db="EMBL/GenBank/DDBJ databases">
        <title>High-quality long-read genome of Scophthalmus maximus.</title>
        <authorList>
            <person name="Lien S."/>
            <person name="Martinez P."/>
        </authorList>
    </citation>
    <scope>NUCLEOTIDE SEQUENCE [LARGE SCALE GENOMIC DNA]</scope>
</reference>
<gene>
    <name evidence="8" type="primary">ahcyl2b</name>
</gene>
<dbReference type="SUPFAM" id="SSF52283">
    <property type="entry name" value="Formate/glycerate dehydrogenase catalytic domain-like"/>
    <property type="match status" value="1"/>
</dbReference>
<dbReference type="SMART" id="SM00997">
    <property type="entry name" value="AdoHcyase_NAD"/>
    <property type="match status" value="1"/>
</dbReference>
<dbReference type="PROSITE" id="PS00738">
    <property type="entry name" value="ADOHCYASE_1"/>
    <property type="match status" value="1"/>
</dbReference>
<comment type="similarity">
    <text evidence="2">Belongs to the adenosylhomocysteinase family.</text>
</comment>
<dbReference type="CDD" id="cd00401">
    <property type="entry name" value="SAHH"/>
    <property type="match status" value="1"/>
</dbReference>
<dbReference type="Gene3D" id="3.40.50.720">
    <property type="entry name" value="NAD(P)-binding Rossmann-like Domain"/>
    <property type="match status" value="1"/>
</dbReference>
<evidence type="ECO:0000256" key="5">
    <source>
        <dbReference type="SAM" id="MobiDB-lite"/>
    </source>
</evidence>
<evidence type="ECO:0000256" key="6">
    <source>
        <dbReference type="SAM" id="SignalP"/>
    </source>
</evidence>
<feature type="domain" description="S-adenosyl-L-homocysteine hydrolase NAD binding" evidence="7">
    <location>
        <begin position="439"/>
        <end position="600"/>
    </location>
</feature>
<dbReference type="PANTHER" id="PTHR23420">
    <property type="entry name" value="ADENOSYLHOMOCYSTEINASE"/>
    <property type="match status" value="1"/>
</dbReference>
<dbReference type="Proteomes" id="UP000694558">
    <property type="component" value="Chromosome 2"/>
</dbReference>
<dbReference type="InterPro" id="IPR036291">
    <property type="entry name" value="NAD(P)-bd_dom_sf"/>
</dbReference>
<evidence type="ECO:0000256" key="2">
    <source>
        <dbReference type="ARBA" id="ARBA00007122"/>
    </source>
</evidence>